<feature type="domain" description="Peptidase M1 membrane alanine aminopeptidase" evidence="1">
    <location>
        <begin position="1"/>
        <end position="125"/>
    </location>
</feature>
<dbReference type="InterPro" id="IPR027268">
    <property type="entry name" value="Peptidase_M4/M1_CTD_sf"/>
</dbReference>
<gene>
    <name evidence="3" type="primary">LOC112468225</name>
</gene>
<keyword evidence="2" id="KW-1185">Reference proteome</keyword>
<dbReference type="GO" id="GO:0043171">
    <property type="term" value="P:peptide catabolic process"/>
    <property type="evidence" value="ECO:0007669"/>
    <property type="project" value="TreeGrafter"/>
</dbReference>
<dbReference type="Gene3D" id="1.10.390.10">
    <property type="entry name" value="Neutral Protease Domain 2"/>
    <property type="match status" value="1"/>
</dbReference>
<evidence type="ECO:0000313" key="3">
    <source>
        <dbReference type="RefSeq" id="XP_024893092.1"/>
    </source>
</evidence>
<name>A0A6J1RE81_9HYME</name>
<dbReference type="GO" id="GO:0070006">
    <property type="term" value="F:metalloaminopeptidase activity"/>
    <property type="evidence" value="ECO:0007669"/>
    <property type="project" value="TreeGrafter"/>
</dbReference>
<dbReference type="Pfam" id="PF01433">
    <property type="entry name" value="Peptidase_M1"/>
    <property type="match status" value="1"/>
</dbReference>
<dbReference type="RefSeq" id="XP_024893092.1">
    <property type="nucleotide sequence ID" value="XM_025037324.1"/>
</dbReference>
<proteinExistence type="predicted"/>
<dbReference type="InterPro" id="IPR014782">
    <property type="entry name" value="Peptidase_M1_dom"/>
</dbReference>
<dbReference type="PANTHER" id="PTHR11533">
    <property type="entry name" value="PROTEASE M1 ZINC METALLOPROTEASE"/>
    <property type="match status" value="1"/>
</dbReference>
<dbReference type="GO" id="GO:0005615">
    <property type="term" value="C:extracellular space"/>
    <property type="evidence" value="ECO:0007669"/>
    <property type="project" value="TreeGrafter"/>
</dbReference>
<dbReference type="OrthoDB" id="7554845at2759"/>
<dbReference type="Proteomes" id="UP000504618">
    <property type="component" value="Unplaced"/>
</dbReference>
<sequence length="129" mass="14931">MAKWALVFYRDEDIIYNKELDPIAQKLKVESLIGRKISRQWLSTVVSPSSWSYMWLNEGIATFFYVTDVVKETIGSNYSDLFTIQTMQESLHLDVLSIMSPLISETDQFSDINSFCSIPYYIKGKYSNS</sequence>
<dbReference type="InterPro" id="IPR050344">
    <property type="entry name" value="Peptidase_M1_aminopeptidases"/>
</dbReference>
<accession>A0A6J1RE81</accession>
<dbReference type="SUPFAM" id="SSF55486">
    <property type="entry name" value="Metalloproteases ('zincins'), catalytic domain"/>
    <property type="match status" value="1"/>
</dbReference>
<dbReference type="GeneID" id="112468225"/>
<dbReference type="GO" id="GO:0006508">
    <property type="term" value="P:proteolysis"/>
    <property type="evidence" value="ECO:0007669"/>
    <property type="project" value="TreeGrafter"/>
</dbReference>
<dbReference type="PANTHER" id="PTHR11533:SF290">
    <property type="entry name" value="AMINOPEPTIDASE"/>
    <property type="match status" value="1"/>
</dbReference>
<reference evidence="3" key="1">
    <citation type="submission" date="2025-08" db="UniProtKB">
        <authorList>
            <consortium name="RefSeq"/>
        </authorList>
    </citation>
    <scope>IDENTIFICATION</scope>
    <source>
        <tissue evidence="3">Whole body</tissue>
    </source>
</reference>
<evidence type="ECO:0000259" key="1">
    <source>
        <dbReference type="Pfam" id="PF01433"/>
    </source>
</evidence>
<dbReference type="GO" id="GO:0005737">
    <property type="term" value="C:cytoplasm"/>
    <property type="evidence" value="ECO:0007669"/>
    <property type="project" value="TreeGrafter"/>
</dbReference>
<dbReference type="AlphaFoldDB" id="A0A6J1RE81"/>
<evidence type="ECO:0000313" key="2">
    <source>
        <dbReference type="Proteomes" id="UP000504618"/>
    </source>
</evidence>
<organism evidence="2 3">
    <name type="scientific">Temnothorax curvispinosus</name>
    <dbReference type="NCBI Taxonomy" id="300111"/>
    <lineage>
        <taxon>Eukaryota</taxon>
        <taxon>Metazoa</taxon>
        <taxon>Ecdysozoa</taxon>
        <taxon>Arthropoda</taxon>
        <taxon>Hexapoda</taxon>
        <taxon>Insecta</taxon>
        <taxon>Pterygota</taxon>
        <taxon>Neoptera</taxon>
        <taxon>Endopterygota</taxon>
        <taxon>Hymenoptera</taxon>
        <taxon>Apocrita</taxon>
        <taxon>Aculeata</taxon>
        <taxon>Formicoidea</taxon>
        <taxon>Formicidae</taxon>
        <taxon>Myrmicinae</taxon>
        <taxon>Temnothorax</taxon>
    </lineage>
</organism>
<protein>
    <submittedName>
        <fullName evidence="3">Aminopeptidase N-like</fullName>
    </submittedName>
</protein>
<dbReference type="GO" id="GO:0008270">
    <property type="term" value="F:zinc ion binding"/>
    <property type="evidence" value="ECO:0007669"/>
    <property type="project" value="InterPro"/>
</dbReference>
<dbReference type="GO" id="GO:0042277">
    <property type="term" value="F:peptide binding"/>
    <property type="evidence" value="ECO:0007669"/>
    <property type="project" value="TreeGrafter"/>
</dbReference>
<dbReference type="GO" id="GO:0016020">
    <property type="term" value="C:membrane"/>
    <property type="evidence" value="ECO:0007669"/>
    <property type="project" value="TreeGrafter"/>
</dbReference>